<dbReference type="SUPFAM" id="SSF52540">
    <property type="entry name" value="P-loop containing nucleoside triphosphate hydrolases"/>
    <property type="match status" value="1"/>
</dbReference>
<feature type="domain" description="ORC1/DEAH AAA+ ATPase" evidence="1">
    <location>
        <begin position="36"/>
        <end position="160"/>
    </location>
</feature>
<dbReference type="Pfam" id="PF13401">
    <property type="entry name" value="AAA_22"/>
    <property type="match status" value="1"/>
</dbReference>
<dbReference type="GO" id="GO:0016887">
    <property type="term" value="F:ATP hydrolysis activity"/>
    <property type="evidence" value="ECO:0007669"/>
    <property type="project" value="InterPro"/>
</dbReference>
<reference evidence="2 3" key="1">
    <citation type="submission" date="2020-08" db="EMBL/GenBank/DDBJ databases">
        <title>Sequencing the genomes of 1000 actinobacteria strains.</title>
        <authorList>
            <person name="Klenk H.-P."/>
        </authorList>
    </citation>
    <scope>NUCLEOTIDE SEQUENCE [LARGE SCALE GENOMIC DNA]</scope>
    <source>
        <strain evidence="2 3">DSM 45809</strain>
    </source>
</reference>
<dbReference type="PANTHER" id="PTHR35894">
    <property type="entry name" value="GENERAL SECRETION PATHWAY PROTEIN A-RELATED"/>
    <property type="match status" value="1"/>
</dbReference>
<comment type="caution">
    <text evidence="2">The sequence shown here is derived from an EMBL/GenBank/DDBJ whole genome shotgun (WGS) entry which is preliminary data.</text>
</comment>
<dbReference type="AlphaFoldDB" id="A0A7W7MBG5"/>
<gene>
    <name evidence="2" type="ORF">BJY16_007461</name>
</gene>
<dbReference type="InterPro" id="IPR052026">
    <property type="entry name" value="ExeA_AAA_ATPase_DNA-bind"/>
</dbReference>
<evidence type="ECO:0000259" key="1">
    <source>
        <dbReference type="Pfam" id="PF13401"/>
    </source>
</evidence>
<protein>
    <submittedName>
        <fullName evidence="2">DNA transposition AAA+ family ATPase</fullName>
    </submittedName>
</protein>
<proteinExistence type="predicted"/>
<accession>A0A7W7MBG5</accession>
<dbReference type="RefSeq" id="WP_185044223.1">
    <property type="nucleotide sequence ID" value="NZ_BAABFG010000005.1"/>
</dbReference>
<organism evidence="2 3">
    <name type="scientific">Actinoplanes octamycinicus</name>
    <dbReference type="NCBI Taxonomy" id="135948"/>
    <lineage>
        <taxon>Bacteria</taxon>
        <taxon>Bacillati</taxon>
        <taxon>Actinomycetota</taxon>
        <taxon>Actinomycetes</taxon>
        <taxon>Micromonosporales</taxon>
        <taxon>Micromonosporaceae</taxon>
        <taxon>Actinoplanes</taxon>
    </lineage>
</organism>
<dbReference type="InterPro" id="IPR049945">
    <property type="entry name" value="AAA_22"/>
</dbReference>
<sequence length="254" mass="27440">MPTHFLGLTDAAVLPTTTYQLTARIIDDLVANLATGVIHGPAGTGKTFAVTDNLERLRAAGGGHQVVTCSLAFPSKPTMLRVAAELVHALTGSEPAASRSRFRLINHLIGLLASTPRLIVIDEAQRLNGECIELLRHLHDHQDTRFALLYVGGDGCWEVLSREPMLRSRVFRRLPFKRLDRAQVPALIRSYHPIYAAADDALLADIDAVYGKGTLRDWAVFTHTAAGLCREARTATIDADVAGNAYALLGGLGS</sequence>
<dbReference type="EMBL" id="JACHNB010000001">
    <property type="protein sequence ID" value="MBB4744002.1"/>
    <property type="molecule type" value="Genomic_DNA"/>
</dbReference>
<evidence type="ECO:0000313" key="3">
    <source>
        <dbReference type="Proteomes" id="UP000546162"/>
    </source>
</evidence>
<name>A0A7W7MBG5_9ACTN</name>
<dbReference type="PANTHER" id="PTHR35894:SF5">
    <property type="entry name" value="MU-LIKE PROPHAGE FLUMU DNA TRANSPOSITION PROTEIN B"/>
    <property type="match status" value="1"/>
</dbReference>
<keyword evidence="3" id="KW-1185">Reference proteome</keyword>
<dbReference type="InterPro" id="IPR027417">
    <property type="entry name" value="P-loop_NTPase"/>
</dbReference>
<evidence type="ECO:0000313" key="2">
    <source>
        <dbReference type="EMBL" id="MBB4744002.1"/>
    </source>
</evidence>
<dbReference type="Proteomes" id="UP000546162">
    <property type="component" value="Unassembled WGS sequence"/>
</dbReference>
<dbReference type="Gene3D" id="3.40.50.300">
    <property type="entry name" value="P-loop containing nucleotide triphosphate hydrolases"/>
    <property type="match status" value="1"/>
</dbReference>